<dbReference type="AlphaFoldDB" id="E8QZW3"/>
<evidence type="ECO:0000259" key="10">
    <source>
        <dbReference type="Pfam" id="PF08669"/>
    </source>
</evidence>
<dbReference type="OrthoDB" id="9774591at2"/>
<dbReference type="HOGENOM" id="CLU_007884_10_2_0"/>
<dbReference type="Proteomes" id="UP000008631">
    <property type="component" value="Chromosome"/>
</dbReference>
<dbReference type="Gene3D" id="2.40.30.110">
    <property type="entry name" value="Aminomethyltransferase beta-barrel domains"/>
    <property type="match status" value="1"/>
</dbReference>
<dbReference type="Gene3D" id="3.30.70.1400">
    <property type="entry name" value="Aminomethyltransferase beta-barrel domains"/>
    <property type="match status" value="1"/>
</dbReference>
<comment type="catalytic activity">
    <reaction evidence="6 7">
        <text>N(6)-[(R)-S(8)-aminomethyldihydrolipoyl]-L-lysyl-[protein] + (6S)-5,6,7,8-tetrahydrofolate = N(6)-[(R)-dihydrolipoyl]-L-lysyl-[protein] + (6R)-5,10-methylene-5,6,7,8-tetrahydrofolate + NH4(+)</text>
        <dbReference type="Rhea" id="RHEA:16945"/>
        <dbReference type="Rhea" id="RHEA-COMP:10475"/>
        <dbReference type="Rhea" id="RHEA-COMP:10492"/>
        <dbReference type="ChEBI" id="CHEBI:15636"/>
        <dbReference type="ChEBI" id="CHEBI:28938"/>
        <dbReference type="ChEBI" id="CHEBI:57453"/>
        <dbReference type="ChEBI" id="CHEBI:83100"/>
        <dbReference type="ChEBI" id="CHEBI:83143"/>
        <dbReference type="EC" id="2.1.2.10"/>
    </reaction>
</comment>
<dbReference type="InParanoid" id="E8QZW3"/>
<dbReference type="RefSeq" id="WP_013565542.1">
    <property type="nucleotide sequence ID" value="NC_014962.1"/>
</dbReference>
<accession>E8QZW3</accession>
<dbReference type="Gene3D" id="3.30.1360.120">
    <property type="entry name" value="Probable tRNA modification gtpase trme, domain 1"/>
    <property type="match status" value="1"/>
</dbReference>
<keyword evidence="3 7" id="KW-0032">Aminotransferase</keyword>
<comment type="subunit">
    <text evidence="7">The glycine cleavage system is composed of four proteins: P, T, L and H.</text>
</comment>
<dbReference type="GO" id="GO:0005829">
    <property type="term" value="C:cytosol"/>
    <property type="evidence" value="ECO:0007669"/>
    <property type="project" value="TreeGrafter"/>
</dbReference>
<dbReference type="Gene3D" id="4.10.1250.10">
    <property type="entry name" value="Aminomethyltransferase fragment"/>
    <property type="match status" value="1"/>
</dbReference>
<evidence type="ECO:0000313" key="11">
    <source>
        <dbReference type="EMBL" id="ADV63254.1"/>
    </source>
</evidence>
<evidence type="ECO:0000259" key="9">
    <source>
        <dbReference type="Pfam" id="PF01571"/>
    </source>
</evidence>
<evidence type="ECO:0000256" key="8">
    <source>
        <dbReference type="PIRSR" id="PIRSR006487-1"/>
    </source>
</evidence>
<proteinExistence type="inferred from homology"/>
<dbReference type="SUPFAM" id="SSF101790">
    <property type="entry name" value="Aminomethyltransferase beta-barrel domain"/>
    <property type="match status" value="1"/>
</dbReference>
<dbReference type="InterPro" id="IPR029043">
    <property type="entry name" value="GcvT/YgfZ_C"/>
</dbReference>
<dbReference type="NCBIfam" id="NF001567">
    <property type="entry name" value="PRK00389.1"/>
    <property type="match status" value="1"/>
</dbReference>
<dbReference type="GO" id="GO:0008483">
    <property type="term" value="F:transaminase activity"/>
    <property type="evidence" value="ECO:0007669"/>
    <property type="project" value="UniProtKB-KW"/>
</dbReference>
<dbReference type="GO" id="GO:0005960">
    <property type="term" value="C:glycine cleavage complex"/>
    <property type="evidence" value="ECO:0007669"/>
    <property type="project" value="InterPro"/>
</dbReference>
<dbReference type="PIRSF" id="PIRSF006487">
    <property type="entry name" value="GcvT"/>
    <property type="match status" value="1"/>
</dbReference>
<reference evidence="11 12" key="2">
    <citation type="journal article" date="2011" name="Stand. Genomic Sci.">
        <title>Complete genome sequence of Isosphaera pallida type strain (IS1B).</title>
        <authorList>
            <consortium name="US DOE Joint Genome Institute (JGI-PGF)"/>
            <person name="Goker M."/>
            <person name="Cleland D."/>
            <person name="Saunders E."/>
            <person name="Lapidus A."/>
            <person name="Nolan M."/>
            <person name="Lucas S."/>
            <person name="Hammon N."/>
            <person name="Deshpande S."/>
            <person name="Cheng J.F."/>
            <person name="Tapia R."/>
            <person name="Han C."/>
            <person name="Goodwin L."/>
            <person name="Pitluck S."/>
            <person name="Liolios K."/>
            <person name="Pagani I."/>
            <person name="Ivanova N."/>
            <person name="Mavromatis K."/>
            <person name="Pati A."/>
            <person name="Chen A."/>
            <person name="Palaniappan K."/>
            <person name="Land M."/>
            <person name="Hauser L."/>
            <person name="Chang Y.J."/>
            <person name="Jeffries C.D."/>
            <person name="Detter J.C."/>
            <person name="Beck B."/>
            <person name="Woyke T."/>
            <person name="Bristow J."/>
            <person name="Eisen J.A."/>
            <person name="Markowitz V."/>
            <person name="Hugenholtz P."/>
            <person name="Kyrpides N.C."/>
            <person name="Klenk H.P."/>
        </authorList>
    </citation>
    <scope>NUCLEOTIDE SEQUENCE [LARGE SCALE GENOMIC DNA]</scope>
    <source>
        <strain evidence="12">ATCC 43644 / DSM 9630 / IS1B</strain>
    </source>
</reference>
<dbReference type="Pfam" id="PF08669">
    <property type="entry name" value="GCV_T_C"/>
    <property type="match status" value="1"/>
</dbReference>
<evidence type="ECO:0000256" key="7">
    <source>
        <dbReference type="HAMAP-Rule" id="MF_00259"/>
    </source>
</evidence>
<dbReference type="STRING" id="575540.Isop_2685"/>
<dbReference type="EC" id="2.1.2.10" evidence="2 7"/>
<dbReference type="InterPro" id="IPR006223">
    <property type="entry name" value="GcvT"/>
</dbReference>
<dbReference type="InterPro" id="IPR028896">
    <property type="entry name" value="GcvT/YgfZ/DmdA"/>
</dbReference>
<dbReference type="PANTHER" id="PTHR43757">
    <property type="entry name" value="AMINOMETHYLTRANSFERASE"/>
    <property type="match status" value="1"/>
</dbReference>
<evidence type="ECO:0000256" key="4">
    <source>
        <dbReference type="ARBA" id="ARBA00022679"/>
    </source>
</evidence>
<evidence type="ECO:0000256" key="1">
    <source>
        <dbReference type="ARBA" id="ARBA00008609"/>
    </source>
</evidence>
<evidence type="ECO:0000256" key="6">
    <source>
        <dbReference type="ARBA" id="ARBA00047665"/>
    </source>
</evidence>
<dbReference type="KEGG" id="ipa:Isop_2685"/>
<keyword evidence="12" id="KW-1185">Reference proteome</keyword>
<evidence type="ECO:0000256" key="2">
    <source>
        <dbReference type="ARBA" id="ARBA00012616"/>
    </source>
</evidence>
<name>E8QZW3_ISOPI</name>
<dbReference type="GO" id="GO:0019464">
    <property type="term" value="P:glycine decarboxylation via glycine cleavage system"/>
    <property type="evidence" value="ECO:0007669"/>
    <property type="project" value="UniProtKB-UniRule"/>
</dbReference>
<keyword evidence="4 7" id="KW-0808">Transferase</keyword>
<dbReference type="NCBIfam" id="TIGR00528">
    <property type="entry name" value="gcvT"/>
    <property type="match status" value="1"/>
</dbReference>
<evidence type="ECO:0000313" key="12">
    <source>
        <dbReference type="Proteomes" id="UP000008631"/>
    </source>
</evidence>
<dbReference type="EMBL" id="CP002353">
    <property type="protein sequence ID" value="ADV63254.1"/>
    <property type="molecule type" value="Genomic_DNA"/>
</dbReference>
<dbReference type="InterPro" id="IPR006222">
    <property type="entry name" value="GCVT_N"/>
</dbReference>
<reference key="1">
    <citation type="submission" date="2010-11" db="EMBL/GenBank/DDBJ databases">
        <title>The complete sequence of chromosome of Isophaera pallida ATCC 43644.</title>
        <authorList>
            <consortium name="US DOE Joint Genome Institute (JGI-PGF)"/>
            <person name="Lucas S."/>
            <person name="Copeland A."/>
            <person name="Lapidus A."/>
            <person name="Bruce D."/>
            <person name="Goodwin L."/>
            <person name="Pitluck S."/>
            <person name="Kyrpides N."/>
            <person name="Mavromatis K."/>
            <person name="Pagani I."/>
            <person name="Ivanova N."/>
            <person name="Saunders E."/>
            <person name="Brettin T."/>
            <person name="Detter J.C."/>
            <person name="Han C."/>
            <person name="Tapia R."/>
            <person name="Land M."/>
            <person name="Hauser L."/>
            <person name="Markowitz V."/>
            <person name="Cheng J.-F."/>
            <person name="Hugenholtz P."/>
            <person name="Woyke T."/>
            <person name="Wu D."/>
            <person name="Eisen J.A."/>
        </authorList>
    </citation>
    <scope>NUCLEOTIDE SEQUENCE</scope>
    <source>
        <strain>ATCC 43644</strain>
    </source>
</reference>
<dbReference type="InterPro" id="IPR013977">
    <property type="entry name" value="GcvT_C"/>
</dbReference>
<protein>
    <recommendedName>
        <fullName evidence="2 7">Aminomethyltransferase</fullName>
        <ecNumber evidence="2 7">2.1.2.10</ecNumber>
    </recommendedName>
    <alternativeName>
        <fullName evidence="5 7">Glycine cleavage system T protein</fullName>
    </alternativeName>
</protein>
<dbReference type="InterPro" id="IPR022903">
    <property type="entry name" value="GcvT_bac"/>
</dbReference>
<evidence type="ECO:0000256" key="3">
    <source>
        <dbReference type="ARBA" id="ARBA00022576"/>
    </source>
</evidence>
<dbReference type="GO" id="GO:0004047">
    <property type="term" value="F:aminomethyltransferase activity"/>
    <property type="evidence" value="ECO:0007669"/>
    <property type="project" value="UniProtKB-UniRule"/>
</dbReference>
<dbReference type="FunCoup" id="E8QZW3">
    <property type="interactions" value="486"/>
</dbReference>
<sequence length="392" mass="41853">MASETPPGSGLARTPLHAWHQSHQGRLVEFGGWSMPVQYGSIVEEHHAVRKAVGLFDIAHMGRLDFDGPDADVTTLLDHVTTNAVTRLKPGRAQYSLILNDQAGVIDDVLVYRLPEDRLFMVCNAANRAAVMDQIQRVAARVAPQARLVDRTADTVMVAIQGPRALEIVRDLANDPAQAEALTNLKSYGCLRATLAGIPLLASRTGYTGEDGFELIAPAEVSVTLWEAILTAGATRGVMPCGLGARDTLRFEAAMPLHGHELGTDITPYESGVAWAVKLDKPAEFVGKAACRAAAESPRFVRVGLELGGKRIARQDYPVHAANAPDGPAIGKVTSGTFAPTLERSLAMAFVPLDHAAVGTEVVVDLRGKPEPARVVPLPFYKRPTATASPTS</sequence>
<dbReference type="Pfam" id="PF01571">
    <property type="entry name" value="GCV_T"/>
    <property type="match status" value="1"/>
</dbReference>
<gene>
    <name evidence="7" type="primary">gcvT</name>
    <name evidence="11" type="ordered locus">Isop_2685</name>
</gene>
<dbReference type="FunFam" id="2.40.30.110:FF:000003">
    <property type="entry name" value="Aminomethyltransferase"/>
    <property type="match status" value="1"/>
</dbReference>
<dbReference type="SUPFAM" id="SSF103025">
    <property type="entry name" value="Folate-binding domain"/>
    <property type="match status" value="1"/>
</dbReference>
<dbReference type="eggNOG" id="COG0404">
    <property type="taxonomic scope" value="Bacteria"/>
</dbReference>
<dbReference type="InterPro" id="IPR027266">
    <property type="entry name" value="TrmE/GcvT-like"/>
</dbReference>
<feature type="binding site" evidence="8">
    <location>
        <position position="214"/>
    </location>
    <ligand>
        <name>substrate</name>
    </ligand>
</feature>
<evidence type="ECO:0000256" key="5">
    <source>
        <dbReference type="ARBA" id="ARBA00031395"/>
    </source>
</evidence>
<organism evidence="11 12">
    <name type="scientific">Isosphaera pallida (strain ATCC 43644 / DSM 9630 / IS1B)</name>
    <dbReference type="NCBI Taxonomy" id="575540"/>
    <lineage>
        <taxon>Bacteria</taxon>
        <taxon>Pseudomonadati</taxon>
        <taxon>Planctomycetota</taxon>
        <taxon>Planctomycetia</taxon>
        <taxon>Isosphaerales</taxon>
        <taxon>Isosphaeraceae</taxon>
        <taxon>Isosphaera</taxon>
    </lineage>
</organism>
<feature type="domain" description="Aminomethyltransferase C-terminal" evidence="10">
    <location>
        <begin position="302"/>
        <end position="382"/>
    </location>
</feature>
<dbReference type="PANTHER" id="PTHR43757:SF2">
    <property type="entry name" value="AMINOMETHYLTRANSFERASE, MITOCHONDRIAL"/>
    <property type="match status" value="1"/>
</dbReference>
<comment type="function">
    <text evidence="7">The glycine cleavage system catalyzes the degradation of glycine.</text>
</comment>
<dbReference type="HAMAP" id="MF_00259">
    <property type="entry name" value="GcvT"/>
    <property type="match status" value="1"/>
</dbReference>
<feature type="domain" description="GCVT N-terminal" evidence="9">
    <location>
        <begin position="16"/>
        <end position="281"/>
    </location>
</feature>
<comment type="similarity">
    <text evidence="1 7">Belongs to the GcvT family.</text>
</comment>